<dbReference type="GO" id="GO:0016829">
    <property type="term" value="F:lyase activity"/>
    <property type="evidence" value="ECO:0007669"/>
    <property type="project" value="UniProtKB-KW"/>
</dbReference>
<dbReference type="Gene3D" id="3.90.226.10">
    <property type="entry name" value="2-enoyl-CoA Hydratase, Chain A, domain 1"/>
    <property type="match status" value="1"/>
</dbReference>
<evidence type="ECO:0000313" key="4">
    <source>
        <dbReference type="EMBL" id="TDG15162.1"/>
    </source>
</evidence>
<name>A0A4R5LUW7_9GAMM</name>
<evidence type="ECO:0000256" key="2">
    <source>
        <dbReference type="ARBA" id="ARBA00023239"/>
    </source>
</evidence>
<dbReference type="Proteomes" id="UP000295554">
    <property type="component" value="Unassembled WGS sequence"/>
</dbReference>
<dbReference type="Gene3D" id="1.10.12.10">
    <property type="entry name" value="Lyase 2-enoyl-coa Hydratase, Chain A, domain 2"/>
    <property type="match status" value="1"/>
</dbReference>
<dbReference type="InterPro" id="IPR018376">
    <property type="entry name" value="Enoyl-CoA_hyd/isom_CS"/>
</dbReference>
<keyword evidence="2" id="KW-0456">Lyase</keyword>
<keyword evidence="4" id="KW-0413">Isomerase</keyword>
<dbReference type="PANTHER" id="PTHR11941">
    <property type="entry name" value="ENOYL-COA HYDRATASE-RELATED"/>
    <property type="match status" value="1"/>
</dbReference>
<evidence type="ECO:0000313" key="5">
    <source>
        <dbReference type="Proteomes" id="UP000295554"/>
    </source>
</evidence>
<comment type="similarity">
    <text evidence="1 3">Belongs to the enoyl-CoA hydratase/isomerase family.</text>
</comment>
<proteinExistence type="inferred from homology"/>
<comment type="caution">
    <text evidence="4">The sequence shown here is derived from an EMBL/GenBank/DDBJ whole genome shotgun (WGS) entry which is preliminary data.</text>
</comment>
<dbReference type="OrthoDB" id="9807606at2"/>
<evidence type="ECO:0000256" key="1">
    <source>
        <dbReference type="ARBA" id="ARBA00005254"/>
    </source>
</evidence>
<accession>A0A4R5LUW7</accession>
<organism evidence="4 5">
    <name type="scientific">Seongchinamella unica</name>
    <dbReference type="NCBI Taxonomy" id="2547392"/>
    <lineage>
        <taxon>Bacteria</taxon>
        <taxon>Pseudomonadati</taxon>
        <taxon>Pseudomonadota</taxon>
        <taxon>Gammaproteobacteria</taxon>
        <taxon>Cellvibrionales</taxon>
        <taxon>Halieaceae</taxon>
        <taxon>Seongchinamella</taxon>
    </lineage>
</organism>
<sequence length="252" mass="26791">MTDTVTYQRVGHIGYLTLNNPTRHNSLGQGELEAIQGYVGEVEKDSQVRVLVVTGAGDKTFCAGAALNELGEGKISGDCFQTTTDQLAALSIPTIASLNGNVFGGGVELALSCDFRIGIEGIRMRVPAAAIGLCYPLSGINRFVERLGVNLAKRILVASEQFDAEAMLDIGFLDHLVMPAQRQEATDDMARHIAGLAPLAVRSMKQILQQAASGGIDQVAASKLSSICLASEDLQEGFAAQREKRKPLFKGA</sequence>
<dbReference type="InterPro" id="IPR014748">
    <property type="entry name" value="Enoyl-CoA_hydra_C"/>
</dbReference>
<protein>
    <submittedName>
        <fullName evidence="4">Enoyl-CoA hydratase/isomerase family protein</fullName>
    </submittedName>
</protein>
<dbReference type="Pfam" id="PF00378">
    <property type="entry name" value="ECH_1"/>
    <property type="match status" value="1"/>
</dbReference>
<keyword evidence="5" id="KW-1185">Reference proteome</keyword>
<dbReference type="CDD" id="cd06558">
    <property type="entry name" value="crotonase-like"/>
    <property type="match status" value="1"/>
</dbReference>
<dbReference type="RefSeq" id="WP_133209324.1">
    <property type="nucleotide sequence ID" value="NZ_SMSE01000001.1"/>
</dbReference>
<dbReference type="GO" id="GO:0016853">
    <property type="term" value="F:isomerase activity"/>
    <property type="evidence" value="ECO:0007669"/>
    <property type="project" value="UniProtKB-KW"/>
</dbReference>
<evidence type="ECO:0000256" key="3">
    <source>
        <dbReference type="RuleBase" id="RU003707"/>
    </source>
</evidence>
<dbReference type="GO" id="GO:0006635">
    <property type="term" value="P:fatty acid beta-oxidation"/>
    <property type="evidence" value="ECO:0007669"/>
    <property type="project" value="TreeGrafter"/>
</dbReference>
<dbReference type="PROSITE" id="PS00166">
    <property type="entry name" value="ENOYL_COA_HYDRATASE"/>
    <property type="match status" value="1"/>
</dbReference>
<dbReference type="AlphaFoldDB" id="A0A4R5LUW7"/>
<gene>
    <name evidence="4" type="ORF">E2F43_02700</name>
</gene>
<reference evidence="4 5" key="1">
    <citation type="submission" date="2019-03" db="EMBL/GenBank/DDBJ databases">
        <title>Seongchinamella monodicae gen. nov., sp. nov., a novel member of the Gammaproteobacteria isolated from a tidal mudflat of beach.</title>
        <authorList>
            <person name="Yang H.G."/>
            <person name="Kang J.W."/>
            <person name="Lee S.D."/>
        </authorList>
    </citation>
    <scope>NUCLEOTIDE SEQUENCE [LARGE SCALE GENOMIC DNA]</scope>
    <source>
        <strain evidence="4 5">GH4-78</strain>
    </source>
</reference>
<dbReference type="InterPro" id="IPR001753">
    <property type="entry name" value="Enoyl-CoA_hydra/iso"/>
</dbReference>
<dbReference type="InterPro" id="IPR029045">
    <property type="entry name" value="ClpP/crotonase-like_dom_sf"/>
</dbReference>
<dbReference type="EMBL" id="SMSE01000001">
    <property type="protein sequence ID" value="TDG15162.1"/>
    <property type="molecule type" value="Genomic_DNA"/>
</dbReference>
<dbReference type="SUPFAM" id="SSF52096">
    <property type="entry name" value="ClpP/crotonase"/>
    <property type="match status" value="1"/>
</dbReference>
<dbReference type="PANTHER" id="PTHR11941:SF54">
    <property type="entry name" value="ENOYL-COA HYDRATASE, MITOCHONDRIAL"/>
    <property type="match status" value="1"/>
</dbReference>